<dbReference type="Pfam" id="PF00651">
    <property type="entry name" value="BTB"/>
    <property type="match status" value="1"/>
</dbReference>
<dbReference type="AlphaFoldDB" id="A0A165ED63"/>
<accession>A0A165ED63</accession>
<gene>
    <name evidence="2" type="ORF">CALCODRAFT_473258</name>
</gene>
<protein>
    <recommendedName>
        <fullName evidence="1">BTB domain-containing protein</fullName>
    </recommendedName>
</protein>
<name>A0A165ED63_9BASI</name>
<reference evidence="2 3" key="1">
    <citation type="journal article" date="2016" name="Mol. Biol. Evol.">
        <title>Comparative Genomics of Early-Diverging Mushroom-Forming Fungi Provides Insights into the Origins of Lignocellulose Decay Capabilities.</title>
        <authorList>
            <person name="Nagy L.G."/>
            <person name="Riley R."/>
            <person name="Tritt A."/>
            <person name="Adam C."/>
            <person name="Daum C."/>
            <person name="Floudas D."/>
            <person name="Sun H."/>
            <person name="Yadav J.S."/>
            <person name="Pangilinan J."/>
            <person name="Larsson K.H."/>
            <person name="Matsuura K."/>
            <person name="Barry K."/>
            <person name="Labutti K."/>
            <person name="Kuo R."/>
            <person name="Ohm R.A."/>
            <person name="Bhattacharya S.S."/>
            <person name="Shirouzu T."/>
            <person name="Yoshinaga Y."/>
            <person name="Martin F.M."/>
            <person name="Grigoriev I.V."/>
            <person name="Hibbett D.S."/>
        </authorList>
    </citation>
    <scope>NUCLEOTIDE SEQUENCE [LARGE SCALE GENOMIC DNA]</scope>
    <source>
        <strain evidence="2 3">HHB12733</strain>
    </source>
</reference>
<dbReference type="InterPro" id="IPR011333">
    <property type="entry name" value="SKP1/BTB/POZ_sf"/>
</dbReference>
<dbReference type="InterPro" id="IPR000210">
    <property type="entry name" value="BTB/POZ_dom"/>
</dbReference>
<dbReference type="InParanoid" id="A0A165ED63"/>
<dbReference type="EMBL" id="KV424011">
    <property type="protein sequence ID" value="KZT54604.1"/>
    <property type="molecule type" value="Genomic_DNA"/>
</dbReference>
<proteinExistence type="predicted"/>
<organism evidence="2 3">
    <name type="scientific">Calocera cornea HHB12733</name>
    <dbReference type="NCBI Taxonomy" id="1353952"/>
    <lineage>
        <taxon>Eukaryota</taxon>
        <taxon>Fungi</taxon>
        <taxon>Dikarya</taxon>
        <taxon>Basidiomycota</taxon>
        <taxon>Agaricomycotina</taxon>
        <taxon>Dacrymycetes</taxon>
        <taxon>Dacrymycetales</taxon>
        <taxon>Dacrymycetaceae</taxon>
        <taxon>Calocera</taxon>
    </lineage>
</organism>
<evidence type="ECO:0000313" key="3">
    <source>
        <dbReference type="Proteomes" id="UP000076842"/>
    </source>
</evidence>
<keyword evidence="3" id="KW-1185">Reference proteome</keyword>
<evidence type="ECO:0000259" key="1">
    <source>
        <dbReference type="Pfam" id="PF00651"/>
    </source>
</evidence>
<feature type="domain" description="BTB" evidence="1">
    <location>
        <begin position="29"/>
        <end position="127"/>
    </location>
</feature>
<dbReference type="OrthoDB" id="3357985at2759"/>
<dbReference type="SUPFAM" id="SSF54695">
    <property type="entry name" value="POZ domain"/>
    <property type="match status" value="1"/>
</dbReference>
<sequence length="292" mass="32612">MADEVLLARSAPEETAKFEVPAIFVDASADVTFQSSDQVTFKVFKGILIVGSTFFRNMFEHPRPSGASAQDYVPWDEPAATIVLLLYQLYPLKRPTIESFGDLETIVVAADKWGMDGILETMKETMLQPQFLDIRPFAVYALACRFGFDELKTPVKRRLVELYDPLDPYLRIDLQEQRIFAIDLVDMMALRKGRVEAVQRMLDQTWPEKCTAHGNPYDGAASFRAGLRGLLSAKPTATHISSIGNILPAMLVEKSYISVRPNSGCTCALVIPAICRNLLQAMRDPQHFSTSS</sequence>
<dbReference type="Gene3D" id="3.30.710.10">
    <property type="entry name" value="Potassium Channel Kv1.1, Chain A"/>
    <property type="match status" value="1"/>
</dbReference>
<dbReference type="STRING" id="1353952.A0A165ED63"/>
<evidence type="ECO:0000313" key="2">
    <source>
        <dbReference type="EMBL" id="KZT54604.1"/>
    </source>
</evidence>
<dbReference type="Proteomes" id="UP000076842">
    <property type="component" value="Unassembled WGS sequence"/>
</dbReference>